<gene>
    <name evidence="1" type="ORF">APECO1_2936</name>
</gene>
<organism evidence="1 2">
    <name type="scientific">Escherichia coli O1:K1 / APEC</name>
    <dbReference type="NCBI Taxonomy" id="405955"/>
    <lineage>
        <taxon>Bacteria</taxon>
        <taxon>Pseudomonadati</taxon>
        <taxon>Pseudomonadota</taxon>
        <taxon>Gammaproteobacteria</taxon>
        <taxon>Enterobacterales</taxon>
        <taxon>Enterobacteriaceae</taxon>
        <taxon>Escherichia</taxon>
    </lineage>
</organism>
<keyword evidence="2" id="KW-1185">Reference proteome</keyword>
<name>A0A0H2Z468_ECOK1</name>
<evidence type="ECO:0000313" key="2">
    <source>
        <dbReference type="Proteomes" id="UP000008216"/>
    </source>
</evidence>
<dbReference type="Proteomes" id="UP000008216">
    <property type="component" value="Chromosome"/>
</dbReference>
<accession>A0A0H2Z468</accession>
<dbReference type="HOGENOM" id="CLU_2329511_0_0_6"/>
<dbReference type="AlphaFoldDB" id="A0A0H2Z468"/>
<dbReference type="KEGG" id="ecv:APECO1_2936"/>
<dbReference type="EMBL" id="CP000468">
    <property type="protein sequence ID" value="ABJ02994.1"/>
    <property type="molecule type" value="Genomic_DNA"/>
</dbReference>
<reference evidence="1 2" key="1">
    <citation type="journal article" date="2007" name="J. Bacteriol.">
        <title>The genome sequence of avian pathogenic Escherichia coli strain O1:K1:H7 shares strong similarities with human extraintestinal pathogenic E. coli genomes.</title>
        <authorList>
            <person name="Johnson T.J."/>
            <person name="Kariyawasam S."/>
            <person name="Wannemuehler Y."/>
            <person name="Mangiamele P."/>
            <person name="Johnson S.J."/>
            <person name="Doetkott C."/>
            <person name="Skyberg J.A."/>
            <person name="Lynne A.M."/>
            <person name="Johnson J.R."/>
            <person name="Nolan L.K."/>
        </authorList>
    </citation>
    <scope>NUCLEOTIDE SEQUENCE [LARGE SCALE GENOMIC DNA]</scope>
    <source>
        <strain evidence="1">APEC O1</strain>
    </source>
</reference>
<proteinExistence type="predicted"/>
<protein>
    <submittedName>
        <fullName evidence="1">Uncharacterized protein</fullName>
    </submittedName>
</protein>
<sequence>MQMLISIPPVIIEGETKTTLFPWYVYPPVEPFVARMLAETVGRTATFFLSLTSPCRSLCLHPILLADNPTMPLVCKSLISLLARNLKNRYFSRIFRD</sequence>
<evidence type="ECO:0000313" key="1">
    <source>
        <dbReference type="EMBL" id="ABJ02994.1"/>
    </source>
</evidence>